<reference evidence="1" key="1">
    <citation type="submission" date="2018-07" db="EMBL/GenBank/DDBJ databases">
        <authorList>
            <person name="Ashton P.M."/>
            <person name="Dallman T."/>
            <person name="Nair S."/>
            <person name="De Pinna E."/>
            <person name="Peters T."/>
            <person name="Grant K."/>
        </authorList>
    </citation>
    <scope>NUCLEOTIDE SEQUENCE [LARGE SCALE GENOMIC DNA]</scope>
    <source>
        <strain evidence="1">436933</strain>
    </source>
</reference>
<name>A0A5U9KV43_SALNE</name>
<comment type="caution">
    <text evidence="1">The sequence shown here is derived from an EMBL/GenBank/DDBJ whole genome shotgun (WGS) entry which is preliminary data.</text>
</comment>
<evidence type="ECO:0000313" key="1">
    <source>
        <dbReference type="EMBL" id="EBS2695091.1"/>
    </source>
</evidence>
<protein>
    <submittedName>
        <fullName evidence="1">Uncharacterized protein</fullName>
    </submittedName>
</protein>
<sequence length="101" mass="11681">MKIKAGENNTAKLLTFSSLIPLLVFSGENNKGYVFFSRFVFTGYDKNMRQVFSRARLFSVLIKIISDIRADFQTDIVFVYPDDLICFYLFVYVAERGLIRG</sequence>
<accession>A0A5U9KV43</accession>
<organism evidence="1">
    <name type="scientific">Salmonella newport</name>
    <dbReference type="NCBI Taxonomy" id="108619"/>
    <lineage>
        <taxon>Bacteria</taxon>
        <taxon>Pseudomonadati</taxon>
        <taxon>Pseudomonadota</taxon>
        <taxon>Gammaproteobacteria</taxon>
        <taxon>Enterobacterales</taxon>
        <taxon>Enterobacteriaceae</taxon>
        <taxon>Salmonella</taxon>
    </lineage>
</organism>
<proteinExistence type="predicted"/>
<dbReference type="EMBL" id="AAGUYM010000029">
    <property type="protein sequence ID" value="EBS2695091.1"/>
    <property type="molecule type" value="Genomic_DNA"/>
</dbReference>
<gene>
    <name evidence="1" type="ORF">DRY71_20545</name>
</gene>
<dbReference type="AlphaFoldDB" id="A0A5U9KV43"/>
<dbReference type="Proteomes" id="UP000839726">
    <property type="component" value="Unassembled WGS sequence"/>
</dbReference>